<dbReference type="PANTHER" id="PTHR33121:SF70">
    <property type="entry name" value="SIGNALING PROTEIN YKOW"/>
    <property type="match status" value="1"/>
</dbReference>
<dbReference type="AlphaFoldDB" id="A0A2G1DII9"/>
<dbReference type="NCBIfam" id="TIGR00254">
    <property type="entry name" value="GGDEF"/>
    <property type="match status" value="1"/>
</dbReference>
<dbReference type="CDD" id="cd18773">
    <property type="entry name" value="PDC1_HK_sensor"/>
    <property type="match status" value="1"/>
</dbReference>
<dbReference type="InterPro" id="IPR043128">
    <property type="entry name" value="Rev_trsase/Diguanyl_cyclase"/>
</dbReference>
<dbReference type="InterPro" id="IPR001633">
    <property type="entry name" value="EAL_dom"/>
</dbReference>
<dbReference type="Gene3D" id="3.20.20.450">
    <property type="entry name" value="EAL domain"/>
    <property type="match status" value="1"/>
</dbReference>
<keyword evidence="1" id="KW-0812">Transmembrane</keyword>
<dbReference type="InterPro" id="IPR029787">
    <property type="entry name" value="Nucleotide_cyclase"/>
</dbReference>
<dbReference type="PROSITE" id="PS50887">
    <property type="entry name" value="GGDEF"/>
    <property type="match status" value="1"/>
</dbReference>
<accession>A0A2G1DII9</accession>
<dbReference type="Gene3D" id="3.30.450.20">
    <property type="entry name" value="PAS domain"/>
    <property type="match status" value="1"/>
</dbReference>
<dbReference type="InterPro" id="IPR000160">
    <property type="entry name" value="GGDEF_dom"/>
</dbReference>
<evidence type="ECO:0000259" key="3">
    <source>
        <dbReference type="PROSITE" id="PS50887"/>
    </source>
</evidence>
<feature type="transmembrane region" description="Helical" evidence="1">
    <location>
        <begin position="295"/>
        <end position="316"/>
    </location>
</feature>
<dbReference type="SMART" id="SM00052">
    <property type="entry name" value="EAL"/>
    <property type="match status" value="1"/>
</dbReference>
<dbReference type="Gene3D" id="3.30.70.270">
    <property type="match status" value="1"/>
</dbReference>
<feature type="domain" description="GGDEF" evidence="3">
    <location>
        <begin position="356"/>
        <end position="487"/>
    </location>
</feature>
<reference evidence="5 6" key="1">
    <citation type="submission" date="2017-09" db="EMBL/GenBank/DDBJ databases">
        <title>Arcobacter canalis sp. nov., a new species isolated from a water canal contaminated with urban sewage.</title>
        <authorList>
            <person name="Perez-Cataluna A."/>
            <person name="Salas-Masso N."/>
            <person name="Figueras M.J."/>
        </authorList>
    </citation>
    <scope>NUCLEOTIDE SEQUENCE [LARGE SCALE GENOMIC DNA]</scope>
    <source>
        <strain evidence="5 6">F98-3</strain>
    </source>
</reference>
<dbReference type="SMART" id="SM00267">
    <property type="entry name" value="GGDEF"/>
    <property type="match status" value="1"/>
</dbReference>
<evidence type="ECO:0000313" key="5">
    <source>
        <dbReference type="EMBL" id="PHO18329.1"/>
    </source>
</evidence>
<dbReference type="SUPFAM" id="SSF141868">
    <property type="entry name" value="EAL domain-like"/>
    <property type="match status" value="1"/>
</dbReference>
<sequence>MKTFKKNVWVLFYSIFIIGLFLLFFTIYKVSNDEYKEYELKQSNITKLTTTSINSLFIQYEMLLDMLIEQIESFSDYKKIEKLLNHMIKLNPSIIVSGISTPNGDIYISSTNDKKLELDNLKEKKETKETFIRTLNSKKMVIGRSYYVKLFDKVMIPMRKAIRDKNGKVISVITIGVDVNKILSLLSDNEHKTYLFRGFDHYIQVIKDNKKNGYLIYDKKISNKFIKYITNTAEKKYKIPIDILKNSDEVSNIFFKEYFSEDIVFASIQYIKRFDLYVITQINKDIIEDEITEQIYVLIATFLIIFIILFILFKYISENEVKKQKALYFQATHDQLTNLNNRKYLTSIFKNNEKYDPFILFFIDLDNFKSINDNYGHTYGDLVLKQVASRLKKLQVNKDILARYSGDEFLLIKYNLEDTKIEEISNQIINALSKTYYVDKYEFNIGSSVGVSQYPKDSEIIDDIKRYADISMYEAKKQKNSFKKFDEEIKQSYFRKSKIEYELKNALIKNEIYLVYQPQIDLNGNIHGVEALVRWENKNLGFIPPDEFIKIAEATGQMISLGRYIMKTALSEIKDVYKKTGVDFQLSINISVKQFMEKEFFNKLFEYLKDNNFNKDLLTLEVTENVFIEDFNYILTLFDKLINQGIKLSLDDFGTGYSSLSLLKKLPIDELKIDKSFVDDILDDEISRNMVQSIISIGKNFHMEILAEGIETIEQKRMLNDFGCDLFQGYYFSKPIKKQQLEEYILNLKKDK</sequence>
<dbReference type="CDD" id="cd01948">
    <property type="entry name" value="EAL"/>
    <property type="match status" value="1"/>
</dbReference>
<dbReference type="Pfam" id="PF00563">
    <property type="entry name" value="EAL"/>
    <property type="match status" value="1"/>
</dbReference>
<proteinExistence type="predicted"/>
<protein>
    <submittedName>
        <fullName evidence="4">RNase II stability modulator (GGDEF/EAL domains)</fullName>
    </submittedName>
</protein>
<dbReference type="PROSITE" id="PS50883">
    <property type="entry name" value="EAL"/>
    <property type="match status" value="1"/>
</dbReference>
<dbReference type="SUPFAM" id="SSF55073">
    <property type="entry name" value="Nucleotide cyclase"/>
    <property type="match status" value="1"/>
</dbReference>
<gene>
    <name evidence="4" type="ORF">AMOL_0934</name>
    <name evidence="5" type="ORF">CPU12_06305</name>
</gene>
<dbReference type="CDD" id="cd01949">
    <property type="entry name" value="GGDEF"/>
    <property type="match status" value="1"/>
</dbReference>
<dbReference type="Proteomes" id="UP000262712">
    <property type="component" value="Chromosome"/>
</dbReference>
<evidence type="ECO:0000259" key="2">
    <source>
        <dbReference type="PROSITE" id="PS50883"/>
    </source>
</evidence>
<keyword evidence="1" id="KW-0472">Membrane</keyword>
<evidence type="ECO:0000313" key="6">
    <source>
        <dbReference type="Proteomes" id="UP000221222"/>
    </source>
</evidence>
<dbReference type="EMBL" id="CP032098">
    <property type="protein sequence ID" value="AXX91927.1"/>
    <property type="molecule type" value="Genomic_DNA"/>
</dbReference>
<evidence type="ECO:0000256" key="1">
    <source>
        <dbReference type="SAM" id="Phobius"/>
    </source>
</evidence>
<dbReference type="InterPro" id="IPR050706">
    <property type="entry name" value="Cyclic-di-GMP_PDE-like"/>
</dbReference>
<dbReference type="Pfam" id="PF00990">
    <property type="entry name" value="GGDEF"/>
    <property type="match status" value="1"/>
</dbReference>
<dbReference type="EMBL" id="NXFY01000007">
    <property type="protein sequence ID" value="PHO18329.1"/>
    <property type="molecule type" value="Genomic_DNA"/>
</dbReference>
<dbReference type="Proteomes" id="UP000221222">
    <property type="component" value="Unassembled WGS sequence"/>
</dbReference>
<dbReference type="InterPro" id="IPR035919">
    <property type="entry name" value="EAL_sf"/>
</dbReference>
<dbReference type="PANTHER" id="PTHR33121">
    <property type="entry name" value="CYCLIC DI-GMP PHOSPHODIESTERASE PDEF"/>
    <property type="match status" value="1"/>
</dbReference>
<keyword evidence="6" id="KW-1185">Reference proteome</keyword>
<name>A0A2G1DII9_9BACT</name>
<feature type="domain" description="EAL" evidence="2">
    <location>
        <begin position="496"/>
        <end position="749"/>
    </location>
</feature>
<feature type="transmembrane region" description="Helical" evidence="1">
    <location>
        <begin position="7"/>
        <end position="28"/>
    </location>
</feature>
<evidence type="ECO:0000313" key="4">
    <source>
        <dbReference type="EMBL" id="AXX91927.1"/>
    </source>
</evidence>
<evidence type="ECO:0000313" key="7">
    <source>
        <dbReference type="Proteomes" id="UP000262712"/>
    </source>
</evidence>
<dbReference type="KEGG" id="amol:AMOL_0934"/>
<organism evidence="5 6">
    <name type="scientific">Malaciobacter molluscorum LMG 25693</name>
    <dbReference type="NCBI Taxonomy" id="870501"/>
    <lineage>
        <taxon>Bacteria</taxon>
        <taxon>Pseudomonadati</taxon>
        <taxon>Campylobacterota</taxon>
        <taxon>Epsilonproteobacteria</taxon>
        <taxon>Campylobacterales</taxon>
        <taxon>Arcobacteraceae</taxon>
        <taxon>Malaciobacter</taxon>
    </lineage>
</organism>
<dbReference type="GO" id="GO:0071111">
    <property type="term" value="F:cyclic-guanylate-specific phosphodiesterase activity"/>
    <property type="evidence" value="ECO:0007669"/>
    <property type="project" value="InterPro"/>
</dbReference>
<keyword evidence="1" id="KW-1133">Transmembrane helix</keyword>
<reference evidence="4 7" key="2">
    <citation type="submission" date="2018-08" db="EMBL/GenBank/DDBJ databases">
        <title>Complete genome of the Arcobacter molluscorum type strain LMG 25693.</title>
        <authorList>
            <person name="Miller W.G."/>
            <person name="Yee E."/>
            <person name="Bono J.L."/>
        </authorList>
    </citation>
    <scope>NUCLEOTIDE SEQUENCE [LARGE SCALE GENOMIC DNA]</scope>
    <source>
        <strain evidence="4 7">CECT 7696</strain>
    </source>
</reference>
<dbReference type="RefSeq" id="WP_099342251.1">
    <property type="nucleotide sequence ID" value="NZ_CP032098.1"/>
</dbReference>